<dbReference type="InterPro" id="IPR000868">
    <property type="entry name" value="Isochorismatase-like_dom"/>
</dbReference>
<dbReference type="PANTHER" id="PTHR43540:SF9">
    <property type="entry name" value="FAMILY HYDROLASE, PUTATIVE (AFU_ORTHOLOGUE AFUA_2G08700)-RELATED"/>
    <property type="match status" value="1"/>
</dbReference>
<comment type="similarity">
    <text evidence="1">Belongs to the isochorismatase family.</text>
</comment>
<keyword evidence="5" id="KW-1185">Reference proteome</keyword>
<dbReference type="InterPro" id="IPR036380">
    <property type="entry name" value="Isochorismatase-like_sf"/>
</dbReference>
<protein>
    <submittedName>
        <fullName evidence="4">Isochorismatase hydrolase</fullName>
    </submittedName>
</protein>
<evidence type="ECO:0000259" key="3">
    <source>
        <dbReference type="Pfam" id="PF00857"/>
    </source>
</evidence>
<proteinExistence type="inferred from homology"/>
<evidence type="ECO:0000313" key="4">
    <source>
        <dbReference type="EMBL" id="KAJ3840677.1"/>
    </source>
</evidence>
<dbReference type="PANTHER" id="PTHR43540">
    <property type="entry name" value="PEROXYUREIDOACRYLATE/UREIDOACRYLATE AMIDOHYDROLASE-RELATED"/>
    <property type="match status" value="1"/>
</dbReference>
<dbReference type="Proteomes" id="UP001163846">
    <property type="component" value="Unassembled WGS sequence"/>
</dbReference>
<evidence type="ECO:0000313" key="5">
    <source>
        <dbReference type="Proteomes" id="UP001163846"/>
    </source>
</evidence>
<accession>A0AA38UJG4</accession>
<gene>
    <name evidence="4" type="ORF">F5878DRAFT_708642</name>
</gene>
<dbReference type="GO" id="GO:0016787">
    <property type="term" value="F:hydrolase activity"/>
    <property type="evidence" value="ECO:0007669"/>
    <property type="project" value="UniProtKB-KW"/>
</dbReference>
<feature type="domain" description="Isochorismatase-like" evidence="3">
    <location>
        <begin position="258"/>
        <end position="307"/>
    </location>
</feature>
<dbReference type="Gene3D" id="3.40.50.850">
    <property type="entry name" value="Isochorismatase-like"/>
    <property type="match status" value="1"/>
</dbReference>
<dbReference type="AlphaFoldDB" id="A0AA38UJG4"/>
<dbReference type="SUPFAM" id="SSF52499">
    <property type="entry name" value="Isochorismatase-like hydrolases"/>
    <property type="match status" value="1"/>
</dbReference>
<evidence type="ECO:0000256" key="1">
    <source>
        <dbReference type="ARBA" id="ARBA00006336"/>
    </source>
</evidence>
<sequence length="317" mass="35200">MSASFVTEPIEFGDPSSDDFCVEYPNGLIDLSRSIHLEELVKPDIDTIEEYIPRMDSTITLPKLRHGQIDIPVTGEKTIRVNTDRTALVIVDMQNFFLHPDIREHPTGLACVAPLMKAVKFFREKNVKIIWLICSNWGFSEDDLATIPPSLARGFNANHGSRGFGCKLAGDMGRILMIGEKNTELYGPLQGLYEDGRDKGSDFWINKIRMSGLWNQTPLEAFLQKNGIKTLLFAGVNVDDVKPVPHSNYSIPTLIISQCVLGTIIDANHKGYDCILIEDTTATTSPDVTYQAALYNAGNTYGFVTCTDKVFNSDNSV</sequence>
<name>A0AA38UJG4_9AGAR</name>
<dbReference type="Pfam" id="PF00857">
    <property type="entry name" value="Isochorismatase"/>
    <property type="match status" value="1"/>
</dbReference>
<dbReference type="InterPro" id="IPR050272">
    <property type="entry name" value="Isochorismatase-like_hydrls"/>
</dbReference>
<organism evidence="4 5">
    <name type="scientific">Lentinula raphanica</name>
    <dbReference type="NCBI Taxonomy" id="153919"/>
    <lineage>
        <taxon>Eukaryota</taxon>
        <taxon>Fungi</taxon>
        <taxon>Dikarya</taxon>
        <taxon>Basidiomycota</taxon>
        <taxon>Agaricomycotina</taxon>
        <taxon>Agaricomycetes</taxon>
        <taxon>Agaricomycetidae</taxon>
        <taxon>Agaricales</taxon>
        <taxon>Marasmiineae</taxon>
        <taxon>Omphalotaceae</taxon>
        <taxon>Lentinula</taxon>
    </lineage>
</organism>
<comment type="caution">
    <text evidence="4">The sequence shown here is derived from an EMBL/GenBank/DDBJ whole genome shotgun (WGS) entry which is preliminary data.</text>
</comment>
<evidence type="ECO:0000256" key="2">
    <source>
        <dbReference type="ARBA" id="ARBA00022801"/>
    </source>
</evidence>
<dbReference type="CDD" id="cd00431">
    <property type="entry name" value="cysteine_hydrolases"/>
    <property type="match status" value="1"/>
</dbReference>
<reference evidence="4" key="1">
    <citation type="submission" date="2022-08" db="EMBL/GenBank/DDBJ databases">
        <authorList>
            <consortium name="DOE Joint Genome Institute"/>
            <person name="Min B."/>
            <person name="Riley R."/>
            <person name="Sierra-Patev S."/>
            <person name="Naranjo-Ortiz M."/>
            <person name="Looney B."/>
            <person name="Konkel Z."/>
            <person name="Slot J.C."/>
            <person name="Sakamoto Y."/>
            <person name="Steenwyk J.L."/>
            <person name="Rokas A."/>
            <person name="Carro J."/>
            <person name="Camarero S."/>
            <person name="Ferreira P."/>
            <person name="Molpeceres G."/>
            <person name="Ruiz-Duenas F.J."/>
            <person name="Serrano A."/>
            <person name="Henrissat B."/>
            <person name="Drula E."/>
            <person name="Hughes K.W."/>
            <person name="Mata J.L."/>
            <person name="Ishikawa N.K."/>
            <person name="Vargas-Isla R."/>
            <person name="Ushijima S."/>
            <person name="Smith C.A."/>
            <person name="Ahrendt S."/>
            <person name="Andreopoulos W."/>
            <person name="He G."/>
            <person name="Labutti K."/>
            <person name="Lipzen A."/>
            <person name="Ng V."/>
            <person name="Sandor L."/>
            <person name="Barry K."/>
            <person name="Martinez A.T."/>
            <person name="Xiao Y."/>
            <person name="Gibbons J.G."/>
            <person name="Terashima K."/>
            <person name="Hibbett D.S."/>
            <person name="Grigoriev I.V."/>
        </authorList>
    </citation>
    <scope>NUCLEOTIDE SEQUENCE</scope>
    <source>
        <strain evidence="4">TFB9207</strain>
    </source>
</reference>
<dbReference type="EMBL" id="MU806069">
    <property type="protein sequence ID" value="KAJ3840677.1"/>
    <property type="molecule type" value="Genomic_DNA"/>
</dbReference>
<keyword evidence="2 4" id="KW-0378">Hydrolase</keyword>